<evidence type="ECO:0000313" key="3">
    <source>
        <dbReference type="Proteomes" id="UP000499080"/>
    </source>
</evidence>
<proteinExistence type="predicted"/>
<dbReference type="EMBL" id="BGPR01001683">
    <property type="protein sequence ID" value="GBM59460.1"/>
    <property type="molecule type" value="Genomic_DNA"/>
</dbReference>
<reference evidence="2 3" key="1">
    <citation type="journal article" date="2019" name="Sci. Rep.">
        <title>Orb-weaving spider Araneus ventricosus genome elucidates the spidroin gene catalogue.</title>
        <authorList>
            <person name="Kono N."/>
            <person name="Nakamura H."/>
            <person name="Ohtoshi R."/>
            <person name="Moran D.A.P."/>
            <person name="Shinohara A."/>
            <person name="Yoshida Y."/>
            <person name="Fujiwara M."/>
            <person name="Mori M."/>
            <person name="Tomita M."/>
            <person name="Arakawa K."/>
        </authorList>
    </citation>
    <scope>NUCLEOTIDE SEQUENCE [LARGE SCALE GENOMIC DNA]</scope>
</reference>
<sequence>MSQIHTEDIYSFQSVLEKERESQDSSSSITIQHSSEENHKFGSKNLDNITVDTPTAELFAQLRSIINGGKSSFGSDKKLKYRAYLNYELSAKANKLVDSLEFKFHIFPPTSQNKEHESFNQPKVMKENGTQADLHHPLAGSAASSSQAKKETHVLLAKQSNQQTEASQPLSKTTTQTRNPSYADKVKASSKKPKTILLYQSGSKKGTDLAQILSKETNLAKTIKLKDVRRINNGIAVDCKSNEDIDAILAEIENQPKLKESIIPKKVRQVYPRCIVYGLPPDSTKEEVQNNLQSNFPNEQEDLKVLFPIKGRTERHTGFFRPHPQSLESSGKDKDCSWNGNSTG</sequence>
<accession>A0A4Y2H071</accession>
<name>A0A4Y2H071_ARAVE</name>
<feature type="compositionally biased region" description="Polar residues" evidence="1">
    <location>
        <begin position="158"/>
        <end position="180"/>
    </location>
</feature>
<dbReference type="Proteomes" id="UP000499080">
    <property type="component" value="Unassembled WGS sequence"/>
</dbReference>
<dbReference type="AlphaFoldDB" id="A0A4Y2H071"/>
<feature type="region of interest" description="Disordered" evidence="1">
    <location>
        <begin position="18"/>
        <end position="46"/>
    </location>
</feature>
<feature type="compositionally biased region" description="Low complexity" evidence="1">
    <location>
        <begin position="24"/>
        <end position="33"/>
    </location>
</feature>
<keyword evidence="3" id="KW-1185">Reference proteome</keyword>
<dbReference type="OrthoDB" id="6626910at2759"/>
<feature type="region of interest" description="Disordered" evidence="1">
    <location>
        <begin position="316"/>
        <end position="344"/>
    </location>
</feature>
<gene>
    <name evidence="2" type="ORF">AVEN_131034_1</name>
</gene>
<organism evidence="2 3">
    <name type="scientific">Araneus ventricosus</name>
    <name type="common">Orbweaver spider</name>
    <name type="synonym">Epeira ventricosa</name>
    <dbReference type="NCBI Taxonomy" id="182803"/>
    <lineage>
        <taxon>Eukaryota</taxon>
        <taxon>Metazoa</taxon>
        <taxon>Ecdysozoa</taxon>
        <taxon>Arthropoda</taxon>
        <taxon>Chelicerata</taxon>
        <taxon>Arachnida</taxon>
        <taxon>Araneae</taxon>
        <taxon>Araneomorphae</taxon>
        <taxon>Entelegynae</taxon>
        <taxon>Araneoidea</taxon>
        <taxon>Araneidae</taxon>
        <taxon>Araneus</taxon>
    </lineage>
</organism>
<protein>
    <submittedName>
        <fullName evidence="2">Uncharacterized protein</fullName>
    </submittedName>
</protein>
<comment type="caution">
    <text evidence="2">The sequence shown here is derived from an EMBL/GenBank/DDBJ whole genome shotgun (WGS) entry which is preliminary data.</text>
</comment>
<feature type="region of interest" description="Disordered" evidence="1">
    <location>
        <begin position="135"/>
        <end position="187"/>
    </location>
</feature>
<evidence type="ECO:0000313" key="2">
    <source>
        <dbReference type="EMBL" id="GBM59460.1"/>
    </source>
</evidence>
<evidence type="ECO:0000256" key="1">
    <source>
        <dbReference type="SAM" id="MobiDB-lite"/>
    </source>
</evidence>